<dbReference type="EMBL" id="JASCXX010000009">
    <property type="protein sequence ID" value="MDI6449137.1"/>
    <property type="molecule type" value="Genomic_DNA"/>
</dbReference>
<name>A0AAW6TTX3_9BACT</name>
<comment type="caution">
    <text evidence="1">The sequence shown here is derived from an EMBL/GenBank/DDBJ whole genome shotgun (WGS) entry which is preliminary data.</text>
</comment>
<dbReference type="AlphaFoldDB" id="A0AAW6TTX3"/>
<protein>
    <submittedName>
        <fullName evidence="1">Uncharacterized protein</fullName>
    </submittedName>
</protein>
<dbReference type="Proteomes" id="UP001431776">
    <property type="component" value="Unassembled WGS sequence"/>
</dbReference>
<feature type="non-terminal residue" evidence="1">
    <location>
        <position position="64"/>
    </location>
</feature>
<dbReference type="RefSeq" id="WP_349244546.1">
    <property type="nucleotide sequence ID" value="NZ_JASCXX010000009.1"/>
</dbReference>
<gene>
    <name evidence="1" type="ORF">QJ522_08780</name>
</gene>
<keyword evidence="2" id="KW-1185">Reference proteome</keyword>
<organism evidence="1 2">
    <name type="scientific">Anaerobaca lacustris</name>
    <dbReference type="NCBI Taxonomy" id="3044600"/>
    <lineage>
        <taxon>Bacteria</taxon>
        <taxon>Pseudomonadati</taxon>
        <taxon>Planctomycetota</taxon>
        <taxon>Phycisphaerae</taxon>
        <taxon>Sedimentisphaerales</taxon>
        <taxon>Anaerobacaceae</taxon>
        <taxon>Anaerobaca</taxon>
    </lineage>
</organism>
<sequence length="64" mass="7375">MTVTASEEGQSPAIADLKTQHGAIVDYLRQDFRRFIEGQSQDLDIHGNRTPFFKERDKQSLMHL</sequence>
<accession>A0AAW6TTX3</accession>
<proteinExistence type="predicted"/>
<evidence type="ECO:0000313" key="2">
    <source>
        <dbReference type="Proteomes" id="UP001431776"/>
    </source>
</evidence>
<evidence type="ECO:0000313" key="1">
    <source>
        <dbReference type="EMBL" id="MDI6449137.1"/>
    </source>
</evidence>
<reference evidence="1" key="1">
    <citation type="submission" date="2023-05" db="EMBL/GenBank/DDBJ databases">
        <title>Anaerotaeda fermentans gen. nov., sp. nov., a novel anaerobic planctomycete of the new family within the order Sedimentisphaerales isolated from Taman Peninsula, Russia.</title>
        <authorList>
            <person name="Khomyakova M.A."/>
            <person name="Merkel A.Y."/>
            <person name="Slobodkin A.I."/>
        </authorList>
    </citation>
    <scope>NUCLEOTIDE SEQUENCE</scope>
    <source>
        <strain evidence="1">M17dextr</strain>
    </source>
</reference>